<dbReference type="AlphaFoldDB" id="A0A8X6QGB8"/>
<dbReference type="PANTHER" id="PTHR33327">
    <property type="entry name" value="ENDONUCLEASE"/>
    <property type="match status" value="1"/>
</dbReference>
<protein>
    <submittedName>
        <fullName evidence="1">Transposon Ty3-I Gag-Pol polyprotein</fullName>
    </submittedName>
</protein>
<gene>
    <name evidence="1" type="primary">TY3B-I_1364</name>
    <name evidence="1" type="ORF">NPIL_420871</name>
</gene>
<dbReference type="EMBL" id="BMAW01126575">
    <property type="protein sequence ID" value="GFU17386.1"/>
    <property type="molecule type" value="Genomic_DNA"/>
</dbReference>
<evidence type="ECO:0000313" key="2">
    <source>
        <dbReference type="Proteomes" id="UP000887013"/>
    </source>
</evidence>
<dbReference type="PANTHER" id="PTHR33327:SF3">
    <property type="entry name" value="RNA-DIRECTED DNA POLYMERASE"/>
    <property type="match status" value="1"/>
</dbReference>
<organism evidence="1 2">
    <name type="scientific">Nephila pilipes</name>
    <name type="common">Giant wood spider</name>
    <name type="synonym">Nephila maculata</name>
    <dbReference type="NCBI Taxonomy" id="299642"/>
    <lineage>
        <taxon>Eukaryota</taxon>
        <taxon>Metazoa</taxon>
        <taxon>Ecdysozoa</taxon>
        <taxon>Arthropoda</taxon>
        <taxon>Chelicerata</taxon>
        <taxon>Arachnida</taxon>
        <taxon>Araneae</taxon>
        <taxon>Araneomorphae</taxon>
        <taxon>Entelegynae</taxon>
        <taxon>Araneoidea</taxon>
        <taxon>Nephilidae</taxon>
        <taxon>Nephila</taxon>
    </lineage>
</organism>
<comment type="caution">
    <text evidence="1">The sequence shown here is derived from an EMBL/GenBank/DDBJ whole genome shotgun (WGS) entry which is preliminary data.</text>
</comment>
<evidence type="ECO:0000313" key="1">
    <source>
        <dbReference type="EMBL" id="GFU17386.1"/>
    </source>
</evidence>
<name>A0A8X6QGB8_NEPPI</name>
<sequence>MCSLAGDNVGEPLLKSLCLGHLPNGVKTILVALDENFDQLANVANKINDLTFPQGINSVAARSNHNTAYLQQQIAQLTQQVNELLSFMKRSCSLARNSKHVRIRSNSRNCFKSKLEWQPSLGHNAYRLNNRVLLPDFISKITFLIDTEDISVISKSFVPYAEA</sequence>
<proteinExistence type="predicted"/>
<keyword evidence="2" id="KW-1185">Reference proteome</keyword>
<dbReference type="Proteomes" id="UP000887013">
    <property type="component" value="Unassembled WGS sequence"/>
</dbReference>
<reference evidence="1" key="1">
    <citation type="submission" date="2020-08" db="EMBL/GenBank/DDBJ databases">
        <title>Multicomponent nature underlies the extraordinary mechanical properties of spider dragline silk.</title>
        <authorList>
            <person name="Kono N."/>
            <person name="Nakamura H."/>
            <person name="Mori M."/>
            <person name="Yoshida Y."/>
            <person name="Ohtoshi R."/>
            <person name="Malay A.D."/>
            <person name="Moran D.A.P."/>
            <person name="Tomita M."/>
            <person name="Numata K."/>
            <person name="Arakawa K."/>
        </authorList>
    </citation>
    <scope>NUCLEOTIDE SEQUENCE</scope>
</reference>
<accession>A0A8X6QGB8</accession>